<organism evidence="1 2">
    <name type="scientific">Sclerotinia sclerotiorum (strain ATCC 18683 / 1980 / Ss-1)</name>
    <name type="common">White mold</name>
    <name type="synonym">Whetzelinia sclerotiorum</name>
    <dbReference type="NCBI Taxonomy" id="665079"/>
    <lineage>
        <taxon>Eukaryota</taxon>
        <taxon>Fungi</taxon>
        <taxon>Dikarya</taxon>
        <taxon>Ascomycota</taxon>
        <taxon>Pezizomycotina</taxon>
        <taxon>Leotiomycetes</taxon>
        <taxon>Helotiales</taxon>
        <taxon>Sclerotiniaceae</taxon>
        <taxon>Sclerotinia</taxon>
    </lineage>
</organism>
<accession>A7ERY1</accession>
<dbReference type="AlphaFoldDB" id="A7ERY1"/>
<dbReference type="KEGG" id="ssl:SS1G_08086"/>
<name>A7ERY1_SCLS1</name>
<evidence type="ECO:0000313" key="1">
    <source>
        <dbReference type="EMBL" id="EDN92223.1"/>
    </source>
</evidence>
<dbReference type="GeneID" id="5487209"/>
<gene>
    <name evidence="1" type="ORF">SS1G_08086</name>
</gene>
<dbReference type="EMBL" id="CH476630">
    <property type="protein sequence ID" value="EDN92223.1"/>
    <property type="molecule type" value="Genomic_DNA"/>
</dbReference>
<evidence type="ECO:0000313" key="2">
    <source>
        <dbReference type="Proteomes" id="UP000001312"/>
    </source>
</evidence>
<keyword evidence="2" id="KW-1185">Reference proteome</keyword>
<sequence length="241" mass="28294">MYACTFTASLEKPGRRDYFPGLLCLGCLPIDLMVKDPRTWDMIITAWCGFLKDRHLEEGKLEWMVWKLPSKIILEDYYHTTIPNHSINLTLTMIMSLPITSYFISVSLRSNDDDGVFWARKMMMVGCRLWCVVIGSKVNCRVREYLRQLEPNLDYTYGVENKSSCERYCNFGIEECKKKCQDVDIPDNELWLEMASRDDEYEESVRRLRRSYATADESRPVRRAVRHKPTHVHCCAIMVSF</sequence>
<reference evidence="2" key="1">
    <citation type="journal article" date="2011" name="PLoS Genet.">
        <title>Genomic analysis of the necrotrophic fungal pathogens Sclerotinia sclerotiorum and Botrytis cinerea.</title>
        <authorList>
            <person name="Amselem J."/>
            <person name="Cuomo C.A."/>
            <person name="van Kan J.A."/>
            <person name="Viaud M."/>
            <person name="Benito E.P."/>
            <person name="Couloux A."/>
            <person name="Coutinho P.M."/>
            <person name="de Vries R.P."/>
            <person name="Dyer P.S."/>
            <person name="Fillinger S."/>
            <person name="Fournier E."/>
            <person name="Gout L."/>
            <person name="Hahn M."/>
            <person name="Kohn L."/>
            <person name="Lapalu N."/>
            <person name="Plummer K.M."/>
            <person name="Pradier J.M."/>
            <person name="Quevillon E."/>
            <person name="Sharon A."/>
            <person name="Simon A."/>
            <person name="ten Have A."/>
            <person name="Tudzynski B."/>
            <person name="Tudzynski P."/>
            <person name="Wincker P."/>
            <person name="Andrew M."/>
            <person name="Anthouard V."/>
            <person name="Beever R.E."/>
            <person name="Beffa R."/>
            <person name="Benoit I."/>
            <person name="Bouzid O."/>
            <person name="Brault B."/>
            <person name="Chen Z."/>
            <person name="Choquer M."/>
            <person name="Collemare J."/>
            <person name="Cotton P."/>
            <person name="Danchin E.G."/>
            <person name="Da Silva C."/>
            <person name="Gautier A."/>
            <person name="Giraud C."/>
            <person name="Giraud T."/>
            <person name="Gonzalez C."/>
            <person name="Grossetete S."/>
            <person name="Guldener U."/>
            <person name="Henrissat B."/>
            <person name="Howlett B.J."/>
            <person name="Kodira C."/>
            <person name="Kretschmer M."/>
            <person name="Lappartient A."/>
            <person name="Leroch M."/>
            <person name="Levis C."/>
            <person name="Mauceli E."/>
            <person name="Neuveglise C."/>
            <person name="Oeser B."/>
            <person name="Pearson M."/>
            <person name="Poulain J."/>
            <person name="Poussereau N."/>
            <person name="Quesneville H."/>
            <person name="Rascle C."/>
            <person name="Schumacher J."/>
            <person name="Segurens B."/>
            <person name="Sexton A."/>
            <person name="Silva E."/>
            <person name="Sirven C."/>
            <person name="Soanes D.M."/>
            <person name="Talbot N.J."/>
            <person name="Templeton M."/>
            <person name="Yandava C."/>
            <person name="Yarden O."/>
            <person name="Zeng Q."/>
            <person name="Rollins J.A."/>
            <person name="Lebrun M.H."/>
            <person name="Dickman M."/>
        </authorList>
    </citation>
    <scope>NUCLEOTIDE SEQUENCE [LARGE SCALE GENOMIC DNA]</scope>
    <source>
        <strain evidence="2">ATCC 18683 / 1980 / Ss-1</strain>
    </source>
</reference>
<protein>
    <submittedName>
        <fullName evidence="1">Uncharacterized protein</fullName>
    </submittedName>
</protein>
<dbReference type="Proteomes" id="UP000001312">
    <property type="component" value="Unassembled WGS sequence"/>
</dbReference>
<proteinExistence type="predicted"/>
<dbReference type="RefSeq" id="XP_001591459.1">
    <property type="nucleotide sequence ID" value="XM_001591409.1"/>
</dbReference>
<dbReference type="InParanoid" id="A7ERY1"/>